<evidence type="ECO:0000313" key="2">
    <source>
        <dbReference type="Proteomes" id="UP001225034"/>
    </source>
</evidence>
<dbReference type="Proteomes" id="UP001225034">
    <property type="component" value="Unassembled WGS sequence"/>
</dbReference>
<dbReference type="EMBL" id="JAUSUA010000006">
    <property type="protein sequence ID" value="MDQ0208711.1"/>
    <property type="molecule type" value="Genomic_DNA"/>
</dbReference>
<name>A0ABT9YMI5_9BACI</name>
<proteinExistence type="predicted"/>
<reference evidence="1 2" key="1">
    <citation type="submission" date="2023-07" db="EMBL/GenBank/DDBJ databases">
        <title>Genomic Encyclopedia of Type Strains, Phase IV (KMG-IV): sequencing the most valuable type-strain genomes for metagenomic binning, comparative biology and taxonomic classification.</title>
        <authorList>
            <person name="Goeker M."/>
        </authorList>
    </citation>
    <scope>NUCLEOTIDE SEQUENCE [LARGE SCALE GENOMIC DNA]</scope>
    <source>
        <strain evidence="1 2">DSM 19154</strain>
    </source>
</reference>
<evidence type="ECO:0000313" key="1">
    <source>
        <dbReference type="EMBL" id="MDQ0208711.1"/>
    </source>
</evidence>
<gene>
    <name evidence="1" type="ORF">J2S05_003523</name>
</gene>
<keyword evidence="2" id="KW-1185">Reference proteome</keyword>
<accession>A0ABT9YMI5</accession>
<protein>
    <submittedName>
        <fullName evidence="1">Uncharacterized protein</fullName>
    </submittedName>
</protein>
<dbReference type="RefSeq" id="WP_306984981.1">
    <property type="nucleotide sequence ID" value="NZ_JAUSUA010000006.1"/>
</dbReference>
<comment type="caution">
    <text evidence="1">The sequence shown here is derived from an EMBL/GenBank/DDBJ whole genome shotgun (WGS) entry which is preliminary data.</text>
</comment>
<sequence length="79" mass="8964">MKRKSLFIVSGIGILALSITLLNQLQEKELSITVKSPKNQAEHSIVISADTQNWIENSPFVEGFYQMKEGVGFYFKKDE</sequence>
<organism evidence="1 2">
    <name type="scientific">Alkalicoccobacillus murimartini</name>
    <dbReference type="NCBI Taxonomy" id="171685"/>
    <lineage>
        <taxon>Bacteria</taxon>
        <taxon>Bacillati</taxon>
        <taxon>Bacillota</taxon>
        <taxon>Bacilli</taxon>
        <taxon>Bacillales</taxon>
        <taxon>Bacillaceae</taxon>
        <taxon>Alkalicoccobacillus</taxon>
    </lineage>
</organism>